<evidence type="ECO:0000256" key="1">
    <source>
        <dbReference type="SAM" id="MobiDB-lite"/>
    </source>
</evidence>
<accession>A0A7S2LKW0</accession>
<sequence>MSSSEDDDIPLSSLGKGGKRSRIKDDDSSEAEFDDEASDEPAEEEDIDDFVVEDEEGDDDEDVDYDSDDSDDDIPISALKSPTTKKKAAKKPAAKSKATKAKAAPKKKATTAKKKKPATTKKTASKSAAGASSSYVSASTELYANSDKGTLIQSLLARWWYVYTWPDPATATSTPKGYDALDGFPGVYICTSGENVGKFKDDRDPKTAPTFQNLSKKTSAELRDDLLKAIEKQMAALIKAEGGGTKTEKDLKALQKWATKLNCSKADKEAAKVLKAAKLSV</sequence>
<reference evidence="2" key="1">
    <citation type="submission" date="2021-01" db="EMBL/GenBank/DDBJ databases">
        <authorList>
            <person name="Corre E."/>
            <person name="Pelletier E."/>
            <person name="Niang G."/>
            <person name="Scheremetjew M."/>
            <person name="Finn R."/>
            <person name="Kale V."/>
            <person name="Holt S."/>
            <person name="Cochrane G."/>
            <person name="Meng A."/>
            <person name="Brown T."/>
            <person name="Cohen L."/>
        </authorList>
    </citation>
    <scope>NUCLEOTIDE SEQUENCE</scope>
    <source>
        <strain evidence="2">SM1012Den-03</strain>
    </source>
</reference>
<gene>
    <name evidence="2" type="ORF">SMAR0320_LOCUS13230</name>
</gene>
<feature type="compositionally biased region" description="Low complexity" evidence="1">
    <location>
        <begin position="120"/>
        <end position="134"/>
    </location>
</feature>
<protein>
    <submittedName>
        <fullName evidence="2">Uncharacterized protein</fullName>
    </submittedName>
</protein>
<feature type="compositionally biased region" description="Basic residues" evidence="1">
    <location>
        <begin position="83"/>
        <end position="119"/>
    </location>
</feature>
<evidence type="ECO:0000313" key="2">
    <source>
        <dbReference type="EMBL" id="CAD9609443.1"/>
    </source>
</evidence>
<organism evidence="2">
    <name type="scientific">Skeletonema marinoi</name>
    <dbReference type="NCBI Taxonomy" id="267567"/>
    <lineage>
        <taxon>Eukaryota</taxon>
        <taxon>Sar</taxon>
        <taxon>Stramenopiles</taxon>
        <taxon>Ochrophyta</taxon>
        <taxon>Bacillariophyta</taxon>
        <taxon>Coscinodiscophyceae</taxon>
        <taxon>Thalassiosirophycidae</taxon>
        <taxon>Thalassiosirales</taxon>
        <taxon>Skeletonemataceae</taxon>
        <taxon>Skeletonema</taxon>
        <taxon>Skeletonema marinoi-dohrnii complex</taxon>
    </lineage>
</organism>
<proteinExistence type="predicted"/>
<dbReference type="AlphaFoldDB" id="A0A7S2LKW0"/>
<dbReference type="EMBL" id="HBGZ01018393">
    <property type="protein sequence ID" value="CAD9609443.1"/>
    <property type="molecule type" value="Transcribed_RNA"/>
</dbReference>
<name>A0A7S2LKW0_9STRA</name>
<feature type="region of interest" description="Disordered" evidence="1">
    <location>
        <begin position="1"/>
        <end position="137"/>
    </location>
</feature>
<feature type="compositionally biased region" description="Acidic residues" evidence="1">
    <location>
        <begin position="27"/>
        <end position="74"/>
    </location>
</feature>